<dbReference type="RefSeq" id="WP_328857515.1">
    <property type="nucleotide sequence ID" value="NZ_CP108021.1"/>
</dbReference>
<feature type="region of interest" description="Disordered" evidence="1">
    <location>
        <begin position="18"/>
        <end position="82"/>
    </location>
</feature>
<dbReference type="Proteomes" id="UP001432128">
    <property type="component" value="Chromosome"/>
</dbReference>
<name>A0AAU4K222_9NOCA</name>
<protein>
    <submittedName>
        <fullName evidence="2">Uncharacterized protein</fullName>
    </submittedName>
</protein>
<dbReference type="EMBL" id="CP108021">
    <property type="protein sequence ID" value="WUM20110.1"/>
    <property type="molecule type" value="Genomic_DNA"/>
</dbReference>
<evidence type="ECO:0000313" key="2">
    <source>
        <dbReference type="EMBL" id="WUM20110.1"/>
    </source>
</evidence>
<gene>
    <name evidence="2" type="ORF">OG579_20895</name>
</gene>
<sequence>MRPADQIEEILHTATETLERARNRHHRASITAAQAWRDPAPSDDDPDDDDRTERDSDGRDRDPGEDNVKVRRRRPILDSEPR</sequence>
<organism evidence="2 3">
    <name type="scientific">Williamsia herbipolensis</name>
    <dbReference type="NCBI Taxonomy" id="1603258"/>
    <lineage>
        <taxon>Bacteria</taxon>
        <taxon>Bacillati</taxon>
        <taxon>Actinomycetota</taxon>
        <taxon>Actinomycetes</taxon>
        <taxon>Mycobacteriales</taxon>
        <taxon>Nocardiaceae</taxon>
        <taxon>Williamsia</taxon>
    </lineage>
</organism>
<feature type="compositionally biased region" description="Acidic residues" evidence="1">
    <location>
        <begin position="41"/>
        <end position="50"/>
    </location>
</feature>
<feature type="compositionally biased region" description="Basic and acidic residues" evidence="1">
    <location>
        <begin position="51"/>
        <end position="82"/>
    </location>
</feature>
<evidence type="ECO:0000313" key="3">
    <source>
        <dbReference type="Proteomes" id="UP001432128"/>
    </source>
</evidence>
<accession>A0AAU4K222</accession>
<reference evidence="2 3" key="1">
    <citation type="submission" date="2022-10" db="EMBL/GenBank/DDBJ databases">
        <title>The complete genomes of actinobacterial strains from the NBC collection.</title>
        <authorList>
            <person name="Joergensen T.S."/>
            <person name="Alvarez Arevalo M."/>
            <person name="Sterndorff E.B."/>
            <person name="Faurdal D."/>
            <person name="Vuksanovic O."/>
            <person name="Mourched A.-S."/>
            <person name="Charusanti P."/>
            <person name="Shaw S."/>
            <person name="Blin K."/>
            <person name="Weber T."/>
        </authorList>
    </citation>
    <scope>NUCLEOTIDE SEQUENCE [LARGE SCALE GENOMIC DNA]</scope>
    <source>
        <strain evidence="2 3">NBC_00319</strain>
    </source>
</reference>
<keyword evidence="3" id="KW-1185">Reference proteome</keyword>
<proteinExistence type="predicted"/>
<evidence type="ECO:0000256" key="1">
    <source>
        <dbReference type="SAM" id="MobiDB-lite"/>
    </source>
</evidence>
<dbReference type="AlphaFoldDB" id="A0AAU4K222"/>
<dbReference type="KEGG" id="whr:OG579_20895"/>